<dbReference type="Proteomes" id="UP000092460">
    <property type="component" value="Unassembled WGS sequence"/>
</dbReference>
<evidence type="ECO:0000313" key="2">
    <source>
        <dbReference type="Proteomes" id="UP000092460"/>
    </source>
</evidence>
<reference evidence="2" key="1">
    <citation type="submission" date="2015-01" db="EMBL/GenBank/DDBJ databases">
        <authorList>
            <person name="Aksoy S."/>
            <person name="Warren W."/>
            <person name="Wilson R.K."/>
        </authorList>
    </citation>
    <scope>NUCLEOTIDE SEQUENCE [LARGE SCALE GENOMIC DNA]</scope>
    <source>
        <strain evidence="2">IAEA</strain>
    </source>
</reference>
<organism evidence="1 2">
    <name type="scientific">Glossina palpalis gambiensis</name>
    <dbReference type="NCBI Taxonomy" id="67801"/>
    <lineage>
        <taxon>Eukaryota</taxon>
        <taxon>Metazoa</taxon>
        <taxon>Ecdysozoa</taxon>
        <taxon>Arthropoda</taxon>
        <taxon>Hexapoda</taxon>
        <taxon>Insecta</taxon>
        <taxon>Pterygota</taxon>
        <taxon>Neoptera</taxon>
        <taxon>Endopterygota</taxon>
        <taxon>Diptera</taxon>
        <taxon>Brachycera</taxon>
        <taxon>Muscomorpha</taxon>
        <taxon>Hippoboscoidea</taxon>
        <taxon>Glossinidae</taxon>
        <taxon>Glossina</taxon>
    </lineage>
</organism>
<name>A0A1B0ANA6_9MUSC</name>
<accession>A0A1B0ANA6</accession>
<proteinExistence type="predicted"/>
<dbReference type="VEuPathDB" id="VectorBase:GPPI002782"/>
<keyword evidence="2" id="KW-1185">Reference proteome</keyword>
<sequence>LPVRTEKKREIFFNHKESTDIPHGSLNLDPASGTKKDVPPSAPLNLMGCGYRFEVTSGQAARNRSADERGLGATNHVLLRLARVILRSKDVWKDAWPPAYIFKQIEITHGLKSTGQIITCKYPSESIYSNRLFVCVHGGKYRRDSNRLIKGALNSSSRSSSGEAANRISFLNYFNSKQWGRKTRNIKYICVVVLVNDF</sequence>
<protein>
    <submittedName>
        <fullName evidence="1">Uncharacterized protein</fullName>
    </submittedName>
</protein>
<reference evidence="1" key="2">
    <citation type="submission" date="2020-05" db="UniProtKB">
        <authorList>
            <consortium name="EnsemblMetazoa"/>
        </authorList>
    </citation>
    <scope>IDENTIFICATION</scope>
    <source>
        <strain evidence="1">IAEA</strain>
    </source>
</reference>
<dbReference type="EnsemblMetazoa" id="GPPI002782-RA">
    <property type="protein sequence ID" value="GPPI002782-PA"/>
    <property type="gene ID" value="GPPI002782"/>
</dbReference>
<dbReference type="AlphaFoldDB" id="A0A1B0ANA6"/>
<evidence type="ECO:0000313" key="1">
    <source>
        <dbReference type="EnsemblMetazoa" id="GPPI002782-PA"/>
    </source>
</evidence>
<dbReference type="EMBL" id="JXJN01000775">
    <property type="status" value="NOT_ANNOTATED_CDS"/>
    <property type="molecule type" value="Genomic_DNA"/>
</dbReference>